<sequence>MRTLAISTASPALSLALFDGDRLLAHDHRIIGRGHAEALLPAIIALMGDTRADRIIVDNGPGSFTGIRIGIAAARALGFAWGVPVTGCEGGSLVAARAFALRSDVAGVTIFLDAGRGQVLHQRIARDFTASPITTIAPDAVIAAVVAAPGEATAGPLSPAGHIHDGQPDTAFALHLPLPARSLSPTALYVRPPDAILPL</sequence>
<protein>
    <submittedName>
        <fullName evidence="2">tRNA (Adenosine(37)-N6)-threonylcarbamoyltransferase complex dimerization subunit type 1 TsaB</fullName>
    </submittedName>
</protein>
<dbReference type="Pfam" id="PF00814">
    <property type="entry name" value="TsaD"/>
    <property type="match status" value="1"/>
</dbReference>
<dbReference type="Proteomes" id="UP000635071">
    <property type="component" value="Unassembled WGS sequence"/>
</dbReference>
<organism evidence="2 3">
    <name type="scientific">Sandarakinorhabdus glacialis</name>
    <dbReference type="NCBI Taxonomy" id="1614636"/>
    <lineage>
        <taxon>Bacteria</taxon>
        <taxon>Pseudomonadati</taxon>
        <taxon>Pseudomonadota</taxon>
        <taxon>Alphaproteobacteria</taxon>
        <taxon>Sphingomonadales</taxon>
        <taxon>Sphingosinicellaceae</taxon>
        <taxon>Sandarakinorhabdus</taxon>
    </lineage>
</organism>
<dbReference type="Gene3D" id="3.30.420.40">
    <property type="match status" value="1"/>
</dbReference>
<name>A0A917E9Z9_9SPHN</name>
<dbReference type="AlphaFoldDB" id="A0A917E9Z9"/>
<reference evidence="2" key="2">
    <citation type="submission" date="2020-09" db="EMBL/GenBank/DDBJ databases">
        <authorList>
            <person name="Sun Q."/>
            <person name="Zhou Y."/>
        </authorList>
    </citation>
    <scope>NUCLEOTIDE SEQUENCE</scope>
    <source>
        <strain evidence="2">CGMCC 1.15519</strain>
    </source>
</reference>
<keyword evidence="3" id="KW-1185">Reference proteome</keyword>
<evidence type="ECO:0000313" key="2">
    <source>
        <dbReference type="EMBL" id="GGE15310.1"/>
    </source>
</evidence>
<gene>
    <name evidence="2" type="ORF">GCM10011529_22150</name>
</gene>
<comment type="caution">
    <text evidence="2">The sequence shown here is derived from an EMBL/GenBank/DDBJ whole genome shotgun (WGS) entry which is preliminary data.</text>
</comment>
<dbReference type="InterPro" id="IPR000905">
    <property type="entry name" value="Gcp-like_dom"/>
</dbReference>
<dbReference type="InterPro" id="IPR043129">
    <property type="entry name" value="ATPase_NBD"/>
</dbReference>
<evidence type="ECO:0000259" key="1">
    <source>
        <dbReference type="Pfam" id="PF00814"/>
    </source>
</evidence>
<proteinExistence type="predicted"/>
<dbReference type="EMBL" id="BMJM01000007">
    <property type="protein sequence ID" value="GGE15310.1"/>
    <property type="molecule type" value="Genomic_DNA"/>
</dbReference>
<evidence type="ECO:0000313" key="3">
    <source>
        <dbReference type="Proteomes" id="UP000635071"/>
    </source>
</evidence>
<accession>A0A917E9Z9</accession>
<dbReference type="NCBIfam" id="TIGR03725">
    <property type="entry name" value="T6A_YeaZ"/>
    <property type="match status" value="1"/>
</dbReference>
<dbReference type="InterPro" id="IPR022496">
    <property type="entry name" value="T6A_TsaB"/>
</dbReference>
<dbReference type="SUPFAM" id="SSF53067">
    <property type="entry name" value="Actin-like ATPase domain"/>
    <property type="match status" value="1"/>
</dbReference>
<dbReference type="GO" id="GO:0002949">
    <property type="term" value="P:tRNA threonylcarbamoyladenosine modification"/>
    <property type="evidence" value="ECO:0007669"/>
    <property type="project" value="InterPro"/>
</dbReference>
<reference evidence="2" key="1">
    <citation type="journal article" date="2014" name="Int. J. Syst. Evol. Microbiol.">
        <title>Complete genome sequence of Corynebacterium casei LMG S-19264T (=DSM 44701T), isolated from a smear-ripened cheese.</title>
        <authorList>
            <consortium name="US DOE Joint Genome Institute (JGI-PGF)"/>
            <person name="Walter F."/>
            <person name="Albersmeier A."/>
            <person name="Kalinowski J."/>
            <person name="Ruckert C."/>
        </authorList>
    </citation>
    <scope>NUCLEOTIDE SEQUENCE</scope>
    <source>
        <strain evidence="2">CGMCC 1.15519</strain>
    </source>
</reference>
<dbReference type="RefSeq" id="WP_188763018.1">
    <property type="nucleotide sequence ID" value="NZ_BMJM01000007.1"/>
</dbReference>
<feature type="domain" description="Gcp-like" evidence="1">
    <location>
        <begin position="31"/>
        <end position="128"/>
    </location>
</feature>